<dbReference type="Gene3D" id="2.20.25.110">
    <property type="entry name" value="S-adenosyl-L-methionine-dependent methyltransferases"/>
    <property type="match status" value="1"/>
</dbReference>
<dbReference type="InterPro" id="IPR029063">
    <property type="entry name" value="SAM-dependent_MTases_sf"/>
</dbReference>
<accession>A0A3S0LRD6</accession>
<dbReference type="AlphaFoldDB" id="A0A3S0LRD6"/>
<dbReference type="RefSeq" id="WP_126383327.1">
    <property type="nucleotide sequence ID" value="NZ_RXYK01000001.1"/>
</dbReference>
<dbReference type="Gene3D" id="3.40.50.150">
    <property type="entry name" value="Vaccinia Virus protein VP39"/>
    <property type="match status" value="1"/>
</dbReference>
<dbReference type="EMBL" id="RXYK01000001">
    <property type="protein sequence ID" value="RTY39963.1"/>
    <property type="molecule type" value="Genomic_DNA"/>
</dbReference>
<sequence length="262" mass="29895">MPSLSSSADKENQTQWFKEWFNHPLYLALYSHRNREEATACVRMILQETGLEATLSSPPALLDIACGAGRHALEFARQGWNVTANDLSPFLLEEARKEAAQESLELRFTGKDMRDISETASYRMVVQLFTSFGYFDSIDEDRKVVSAVFRALQPDGWYVLDLINPSYLKQHLVERSSRTIGGMHVTENRVLEQNRITKQITITPETGNALRFAESVRLYSPGEIREMLEDEGFILDRLTGDYSGTPFTEGESQRMILFSKKH</sequence>
<organism evidence="3 4">
    <name type="scientific">Chlorobium phaeovibrioides</name>
    <dbReference type="NCBI Taxonomy" id="1094"/>
    <lineage>
        <taxon>Bacteria</taxon>
        <taxon>Pseudomonadati</taxon>
        <taxon>Chlorobiota</taxon>
        <taxon>Chlorobiia</taxon>
        <taxon>Chlorobiales</taxon>
        <taxon>Chlorobiaceae</taxon>
        <taxon>Chlorobium/Pelodictyon group</taxon>
        <taxon>Chlorobium</taxon>
    </lineage>
</organism>
<dbReference type="GO" id="GO:0008168">
    <property type="term" value="F:methyltransferase activity"/>
    <property type="evidence" value="ECO:0007669"/>
    <property type="project" value="UniProtKB-KW"/>
</dbReference>
<evidence type="ECO:0000313" key="4">
    <source>
        <dbReference type="Proteomes" id="UP000279908"/>
    </source>
</evidence>
<proteinExistence type="predicted"/>
<evidence type="ECO:0000259" key="2">
    <source>
        <dbReference type="Pfam" id="PF13649"/>
    </source>
</evidence>
<dbReference type="InterPro" id="IPR041698">
    <property type="entry name" value="Methyltransf_25"/>
</dbReference>
<keyword evidence="3" id="KW-0489">Methyltransferase</keyword>
<evidence type="ECO:0000256" key="1">
    <source>
        <dbReference type="ARBA" id="ARBA00022679"/>
    </source>
</evidence>
<name>A0A3S0LRD6_CHLPH</name>
<dbReference type="CDD" id="cd02440">
    <property type="entry name" value="AdoMet_MTases"/>
    <property type="match status" value="1"/>
</dbReference>
<dbReference type="PANTHER" id="PTHR43861">
    <property type="entry name" value="TRANS-ACONITATE 2-METHYLTRANSFERASE-RELATED"/>
    <property type="match status" value="1"/>
</dbReference>
<dbReference type="Proteomes" id="UP000279908">
    <property type="component" value="Unassembled WGS sequence"/>
</dbReference>
<gene>
    <name evidence="3" type="ORF">EKD02_00775</name>
</gene>
<dbReference type="GO" id="GO:0032259">
    <property type="term" value="P:methylation"/>
    <property type="evidence" value="ECO:0007669"/>
    <property type="project" value="UniProtKB-KW"/>
</dbReference>
<comment type="caution">
    <text evidence="3">The sequence shown here is derived from an EMBL/GenBank/DDBJ whole genome shotgun (WGS) entry which is preliminary data.</text>
</comment>
<reference evidence="3 4" key="1">
    <citation type="submission" date="2018-12" db="EMBL/GenBank/DDBJ databases">
        <authorList>
            <person name="Lunina O.N."/>
            <person name="Grouzdev D.S."/>
            <person name="Gorlenko V.M."/>
            <person name="Savvichev A.S."/>
        </authorList>
    </citation>
    <scope>NUCLEOTIDE SEQUENCE [LARGE SCALE GENOMIC DNA]</scope>
    <source>
        <strain evidence="3 4">BrKhr-17</strain>
    </source>
</reference>
<dbReference type="SUPFAM" id="SSF53335">
    <property type="entry name" value="S-adenosyl-L-methionine-dependent methyltransferases"/>
    <property type="match status" value="1"/>
</dbReference>
<protein>
    <submittedName>
        <fullName evidence="3">Class I SAM-dependent methyltransferase</fullName>
    </submittedName>
</protein>
<keyword evidence="1 3" id="KW-0808">Transferase</keyword>
<feature type="domain" description="Methyltransferase" evidence="2">
    <location>
        <begin position="62"/>
        <end position="156"/>
    </location>
</feature>
<evidence type="ECO:0000313" key="3">
    <source>
        <dbReference type="EMBL" id="RTY39963.1"/>
    </source>
</evidence>
<dbReference type="Pfam" id="PF13649">
    <property type="entry name" value="Methyltransf_25"/>
    <property type="match status" value="1"/>
</dbReference>